<reference evidence="1" key="2">
    <citation type="submission" date="2023-01" db="EMBL/GenBank/DDBJ databases">
        <authorList>
            <person name="Sun Q."/>
            <person name="Evtushenko L."/>
        </authorList>
    </citation>
    <scope>NUCLEOTIDE SEQUENCE</scope>
    <source>
        <strain evidence="1">VKM Ac-2007</strain>
    </source>
</reference>
<dbReference type="PANTHER" id="PTHR41287:SF1">
    <property type="entry name" value="PROTEIN YMFN"/>
    <property type="match status" value="1"/>
</dbReference>
<evidence type="ECO:0000313" key="1">
    <source>
        <dbReference type="EMBL" id="GLK07304.1"/>
    </source>
</evidence>
<organism evidence="1 2">
    <name type="scientific">Streptosporangium carneum</name>
    <dbReference type="NCBI Taxonomy" id="47481"/>
    <lineage>
        <taxon>Bacteria</taxon>
        <taxon>Bacillati</taxon>
        <taxon>Actinomycetota</taxon>
        <taxon>Actinomycetes</taxon>
        <taxon>Streptosporangiales</taxon>
        <taxon>Streptosporangiaceae</taxon>
        <taxon>Streptosporangium</taxon>
    </lineage>
</organism>
<accession>A0A9W6HX65</accession>
<protein>
    <recommendedName>
        <fullName evidence="3">Terminase</fullName>
    </recommendedName>
</protein>
<dbReference type="AlphaFoldDB" id="A0A9W6HX65"/>
<proteinExistence type="predicted"/>
<dbReference type="Proteomes" id="UP001143474">
    <property type="component" value="Unassembled WGS sequence"/>
</dbReference>
<dbReference type="EMBL" id="BSEV01000001">
    <property type="protein sequence ID" value="GLK07304.1"/>
    <property type="molecule type" value="Genomic_DNA"/>
</dbReference>
<name>A0A9W6HX65_9ACTN</name>
<comment type="caution">
    <text evidence="1">The sequence shown here is derived from an EMBL/GenBank/DDBJ whole genome shotgun (WGS) entry which is preliminary data.</text>
</comment>
<sequence>MLSYAPTLLGSTIPRIWTPPLVTGPPGPCGCGCALTPATSRGFSAVDFGRDVIGVRPIPWQRWLLIHALEVRPDGRFRFRTVLVLVARQNGKTTIVEVKNLWKMFVLGVGLVIGTAQNLDISEESWDKAVEIVEGTPELAAEVAAIDRTNGKKALRLASGSRWKIAAASRRGGRGLSGDDVNLDELREHQTWDAWGAVTKTTMARRDPQVWAFSNAGDDRSIVLNELLTAGRLVAADPALDPSMGLFEWSAPDEVKCTCGRPSNKHTATCRLQDRTAWAQANPSLGYTVTEEALASALATDPEPIFRTECLCQRVESLIPEWSVIPQDAWSAVADPASKLVDPVAFALDATPDRSMGAIGVAGRRADGLDHVEVVEHHPGTGWMVARTLELVRRWRPCAVVVDGAGPAGSLIAPLEAAGIEVVKPSAREYAQACGSFYDAVVPPVNAAEDWASTLRHLDQAPLNAALAGAAKRDLADLWAWTRRGASVDISPLVTVTLARWGHATRAHLLDDTDPMNNIW</sequence>
<dbReference type="PANTHER" id="PTHR41287">
    <property type="match status" value="1"/>
</dbReference>
<dbReference type="InterPro" id="IPR005021">
    <property type="entry name" value="Terminase_largesu-like"/>
</dbReference>
<keyword evidence="2" id="KW-1185">Reference proteome</keyword>
<reference evidence="1" key="1">
    <citation type="journal article" date="2014" name="Int. J. Syst. Evol. Microbiol.">
        <title>Complete genome sequence of Corynebacterium casei LMG S-19264T (=DSM 44701T), isolated from a smear-ripened cheese.</title>
        <authorList>
            <consortium name="US DOE Joint Genome Institute (JGI-PGF)"/>
            <person name="Walter F."/>
            <person name="Albersmeier A."/>
            <person name="Kalinowski J."/>
            <person name="Ruckert C."/>
        </authorList>
    </citation>
    <scope>NUCLEOTIDE SEQUENCE</scope>
    <source>
        <strain evidence="1">VKM Ac-2007</strain>
    </source>
</reference>
<evidence type="ECO:0000313" key="2">
    <source>
        <dbReference type="Proteomes" id="UP001143474"/>
    </source>
</evidence>
<gene>
    <name evidence="1" type="ORF">GCM10017600_07090</name>
</gene>
<dbReference type="InterPro" id="IPR027417">
    <property type="entry name" value="P-loop_NTPase"/>
</dbReference>
<evidence type="ECO:0008006" key="3">
    <source>
        <dbReference type="Google" id="ProtNLM"/>
    </source>
</evidence>
<dbReference type="Gene3D" id="3.40.50.300">
    <property type="entry name" value="P-loop containing nucleotide triphosphate hydrolases"/>
    <property type="match status" value="1"/>
</dbReference>